<reference evidence="1" key="1">
    <citation type="journal article" date="2023" name="G3 (Bethesda)">
        <title>A reference genome for the long-term kleptoplast-retaining sea slug Elysia crispata morphotype clarki.</title>
        <authorList>
            <person name="Eastman K.E."/>
            <person name="Pendleton A.L."/>
            <person name="Shaikh M.A."/>
            <person name="Suttiyut T."/>
            <person name="Ogas R."/>
            <person name="Tomko P."/>
            <person name="Gavelis G."/>
            <person name="Widhalm J.R."/>
            <person name="Wisecaver J.H."/>
        </authorList>
    </citation>
    <scope>NUCLEOTIDE SEQUENCE</scope>
    <source>
        <strain evidence="1">ECLA1</strain>
    </source>
</reference>
<proteinExistence type="predicted"/>
<dbReference type="Proteomes" id="UP001283361">
    <property type="component" value="Unassembled WGS sequence"/>
</dbReference>
<organism evidence="1 2">
    <name type="scientific">Elysia crispata</name>
    <name type="common">lettuce slug</name>
    <dbReference type="NCBI Taxonomy" id="231223"/>
    <lineage>
        <taxon>Eukaryota</taxon>
        <taxon>Metazoa</taxon>
        <taxon>Spiralia</taxon>
        <taxon>Lophotrochozoa</taxon>
        <taxon>Mollusca</taxon>
        <taxon>Gastropoda</taxon>
        <taxon>Heterobranchia</taxon>
        <taxon>Euthyneura</taxon>
        <taxon>Panpulmonata</taxon>
        <taxon>Sacoglossa</taxon>
        <taxon>Placobranchoidea</taxon>
        <taxon>Plakobranchidae</taxon>
        <taxon>Elysia</taxon>
    </lineage>
</organism>
<evidence type="ECO:0000313" key="1">
    <source>
        <dbReference type="EMBL" id="KAK3773365.1"/>
    </source>
</evidence>
<gene>
    <name evidence="1" type="ORF">RRG08_023245</name>
</gene>
<dbReference type="EMBL" id="JAWDGP010003545">
    <property type="protein sequence ID" value="KAK3773365.1"/>
    <property type="molecule type" value="Genomic_DNA"/>
</dbReference>
<dbReference type="AlphaFoldDB" id="A0AAE0ZQ26"/>
<protein>
    <submittedName>
        <fullName evidence="1">Uncharacterized protein</fullName>
    </submittedName>
</protein>
<accession>A0AAE0ZQ26</accession>
<keyword evidence="2" id="KW-1185">Reference proteome</keyword>
<name>A0AAE0ZQ26_9GAST</name>
<sequence>MIEQSEGVTDISGEYSGSLEREDKIRCGDMMTKWLHSRQIMLYMILCHNFEATNYDYFSLFPQAKPTAFKILGGVDGKIDSSVGNADGPLNKFLPYKEAAQPFTPDQVVISLRAALSVREG</sequence>
<comment type="caution">
    <text evidence="1">The sequence shown here is derived from an EMBL/GenBank/DDBJ whole genome shotgun (WGS) entry which is preliminary data.</text>
</comment>
<evidence type="ECO:0000313" key="2">
    <source>
        <dbReference type="Proteomes" id="UP001283361"/>
    </source>
</evidence>